<dbReference type="HOGENOM" id="CLU_094161_0_1_3"/>
<accession>K9XS38</accession>
<evidence type="ECO:0000256" key="8">
    <source>
        <dbReference type="ARBA" id="ARBA00012016"/>
    </source>
</evidence>
<evidence type="ECO:0000256" key="17">
    <source>
        <dbReference type="ARBA" id="ARBA00030571"/>
    </source>
</evidence>
<dbReference type="OrthoDB" id="9799422at2"/>
<keyword evidence="20" id="KW-0548">Nucleotidyltransferase</keyword>
<evidence type="ECO:0000313" key="21">
    <source>
        <dbReference type="Proteomes" id="UP000010473"/>
    </source>
</evidence>
<comment type="catalytic activity">
    <reaction evidence="1">
        <text>adenosylcob(III)inamide + ATP = adenosylcob(III)inamide phosphate + ADP + H(+)</text>
        <dbReference type="Rhea" id="RHEA:15769"/>
        <dbReference type="ChEBI" id="CHEBI:2480"/>
        <dbReference type="ChEBI" id="CHEBI:15378"/>
        <dbReference type="ChEBI" id="CHEBI:30616"/>
        <dbReference type="ChEBI" id="CHEBI:58502"/>
        <dbReference type="ChEBI" id="CHEBI:456216"/>
        <dbReference type="EC" id="2.7.1.156"/>
    </reaction>
</comment>
<evidence type="ECO:0000313" key="20">
    <source>
        <dbReference type="EMBL" id="AFZ35420.1"/>
    </source>
</evidence>
<dbReference type="GO" id="GO:0009236">
    <property type="term" value="P:cobalamin biosynthetic process"/>
    <property type="evidence" value="ECO:0007669"/>
    <property type="project" value="UniProtKB-UniPathway"/>
</dbReference>
<evidence type="ECO:0000256" key="2">
    <source>
        <dbReference type="ARBA" id="ARBA00000711"/>
    </source>
</evidence>
<keyword evidence="12 19" id="KW-0547">Nucleotide-binding</keyword>
<keyword evidence="21" id="KW-1185">Reference proteome</keyword>
<comment type="catalytic activity">
    <reaction evidence="3">
        <text>adenosylcob(III)inamide + GTP = adenosylcob(III)inamide phosphate + GDP + H(+)</text>
        <dbReference type="Rhea" id="RHEA:15765"/>
        <dbReference type="ChEBI" id="CHEBI:2480"/>
        <dbReference type="ChEBI" id="CHEBI:15378"/>
        <dbReference type="ChEBI" id="CHEBI:37565"/>
        <dbReference type="ChEBI" id="CHEBI:58189"/>
        <dbReference type="ChEBI" id="CHEBI:58502"/>
        <dbReference type="EC" id="2.7.1.156"/>
    </reaction>
</comment>
<comment type="similarity">
    <text evidence="7">Belongs to the CobU/CobP family.</text>
</comment>
<comment type="pathway">
    <text evidence="6">Cofactor biosynthesis; adenosylcobalamin biosynthesis; adenosylcobalamin from cob(II)yrinate a,c-diamide: step 5/7.</text>
</comment>
<dbReference type="STRING" id="111780.Sta7437_1864"/>
<evidence type="ECO:0000256" key="9">
    <source>
        <dbReference type="ARBA" id="ARBA00012523"/>
    </source>
</evidence>
<keyword evidence="11 20" id="KW-0808">Transferase</keyword>
<dbReference type="GO" id="GO:0005525">
    <property type="term" value="F:GTP binding"/>
    <property type="evidence" value="ECO:0007669"/>
    <property type="project" value="UniProtKB-KW"/>
</dbReference>
<proteinExistence type="inferred from homology"/>
<evidence type="ECO:0000256" key="13">
    <source>
        <dbReference type="ARBA" id="ARBA00022777"/>
    </source>
</evidence>
<dbReference type="UniPathway" id="UPA00148">
    <property type="reaction ID" value="UER00236"/>
</dbReference>
<evidence type="ECO:0000256" key="16">
    <source>
        <dbReference type="ARBA" id="ARBA00029570"/>
    </source>
</evidence>
<feature type="binding site" evidence="19">
    <location>
        <begin position="41"/>
        <end position="43"/>
    </location>
    <ligand>
        <name>GTP</name>
        <dbReference type="ChEBI" id="CHEBI:37565"/>
    </ligand>
</feature>
<reference evidence="21" key="1">
    <citation type="journal article" date="2013" name="Proc. Natl. Acad. Sci. U.S.A.">
        <title>Improving the coverage of the cyanobacterial phylum using diversity-driven genome sequencing.</title>
        <authorList>
            <person name="Shih P.M."/>
            <person name="Wu D."/>
            <person name="Latifi A."/>
            <person name="Axen S.D."/>
            <person name="Fewer D.P."/>
            <person name="Talla E."/>
            <person name="Calteau A."/>
            <person name="Cai F."/>
            <person name="Tandeau de Marsac N."/>
            <person name="Rippka R."/>
            <person name="Herdman M."/>
            <person name="Sivonen K."/>
            <person name="Coursin T."/>
            <person name="Laurent T."/>
            <person name="Goodwin L."/>
            <person name="Nolan M."/>
            <person name="Davenport K.W."/>
            <person name="Han C.S."/>
            <person name="Rubin E.M."/>
            <person name="Eisen J.A."/>
            <person name="Woyke T."/>
            <person name="Gugger M."/>
            <person name="Kerfeld C.A."/>
        </authorList>
    </citation>
    <scope>NUCLEOTIDE SEQUENCE [LARGE SCALE GENOMIC DNA]</scope>
    <source>
        <strain evidence="21">ATCC 29371 / PCC 7437</strain>
    </source>
</reference>
<dbReference type="PIRSF" id="PIRSF006135">
    <property type="entry name" value="CobU"/>
    <property type="match status" value="1"/>
</dbReference>
<dbReference type="EMBL" id="CP003653">
    <property type="protein sequence ID" value="AFZ35420.1"/>
    <property type="molecule type" value="Genomic_DNA"/>
</dbReference>
<dbReference type="KEGG" id="scs:Sta7437_1864"/>
<comment type="catalytic activity">
    <reaction evidence="2">
        <text>adenosylcob(III)inamide phosphate + GTP + H(+) = adenosylcob(III)inamide-GDP + diphosphate</text>
        <dbReference type="Rhea" id="RHEA:22712"/>
        <dbReference type="ChEBI" id="CHEBI:15378"/>
        <dbReference type="ChEBI" id="CHEBI:33019"/>
        <dbReference type="ChEBI" id="CHEBI:37565"/>
        <dbReference type="ChEBI" id="CHEBI:58502"/>
        <dbReference type="ChEBI" id="CHEBI:60487"/>
        <dbReference type="EC" id="2.7.7.62"/>
    </reaction>
</comment>
<protein>
    <recommendedName>
        <fullName evidence="16">Adenosylcobinamide kinase</fullName>
        <ecNumber evidence="8">2.7.1.156</ecNumber>
        <ecNumber evidence="9">2.7.7.62</ecNumber>
    </recommendedName>
    <alternativeName>
        <fullName evidence="17">Adenosylcobinamide-phosphate guanylyltransferase</fullName>
    </alternativeName>
</protein>
<evidence type="ECO:0000256" key="18">
    <source>
        <dbReference type="PIRSR" id="PIRSR006135-1"/>
    </source>
</evidence>
<dbReference type="Proteomes" id="UP000010473">
    <property type="component" value="Chromosome"/>
</dbReference>
<keyword evidence="10" id="KW-0169">Cobalamin biosynthesis</keyword>
<evidence type="ECO:0000256" key="12">
    <source>
        <dbReference type="ARBA" id="ARBA00022741"/>
    </source>
</evidence>
<evidence type="ECO:0000256" key="19">
    <source>
        <dbReference type="PIRSR" id="PIRSR006135-2"/>
    </source>
</evidence>
<evidence type="ECO:0000256" key="1">
    <source>
        <dbReference type="ARBA" id="ARBA00000312"/>
    </source>
</evidence>
<dbReference type="GO" id="GO:0005524">
    <property type="term" value="F:ATP binding"/>
    <property type="evidence" value="ECO:0007669"/>
    <property type="project" value="UniProtKB-KW"/>
</dbReference>
<dbReference type="GO" id="GO:0043752">
    <property type="term" value="F:adenosylcobinamide kinase activity"/>
    <property type="evidence" value="ECO:0007669"/>
    <property type="project" value="UniProtKB-EC"/>
</dbReference>
<comment type="function">
    <text evidence="4">Catalyzes ATP-dependent phosphorylation of adenosylcobinamide and addition of GMP to adenosylcobinamide phosphate.</text>
</comment>
<dbReference type="SUPFAM" id="SSF52540">
    <property type="entry name" value="P-loop containing nucleoside triphosphate hydrolases"/>
    <property type="match status" value="1"/>
</dbReference>
<dbReference type="PATRIC" id="fig|111780.3.peg.1949"/>
<evidence type="ECO:0000256" key="4">
    <source>
        <dbReference type="ARBA" id="ARBA00003889"/>
    </source>
</evidence>
<organism evidence="20 21">
    <name type="scientific">Stanieria cyanosphaera (strain ATCC 29371 / PCC 7437)</name>
    <dbReference type="NCBI Taxonomy" id="111780"/>
    <lineage>
        <taxon>Bacteria</taxon>
        <taxon>Bacillati</taxon>
        <taxon>Cyanobacteriota</taxon>
        <taxon>Cyanophyceae</taxon>
        <taxon>Pleurocapsales</taxon>
        <taxon>Dermocarpellaceae</taxon>
        <taxon>Stanieria</taxon>
    </lineage>
</organism>
<dbReference type="Pfam" id="PF02283">
    <property type="entry name" value="CobU"/>
    <property type="match status" value="1"/>
</dbReference>
<dbReference type="AlphaFoldDB" id="K9XS38"/>
<dbReference type="PANTHER" id="PTHR34848">
    <property type="match status" value="1"/>
</dbReference>
<keyword evidence="15 19" id="KW-0342">GTP-binding</keyword>
<comment type="pathway">
    <text evidence="5">Cofactor biosynthesis; adenosylcobalamin biosynthesis; adenosylcobalamin from cob(II)yrinate a,c-diamide: step 6/7.</text>
</comment>
<evidence type="ECO:0000256" key="3">
    <source>
        <dbReference type="ARBA" id="ARBA00001522"/>
    </source>
</evidence>
<dbReference type="PANTHER" id="PTHR34848:SF1">
    <property type="entry name" value="BIFUNCTIONAL ADENOSYLCOBALAMIN BIOSYNTHESIS PROTEIN COBU"/>
    <property type="match status" value="1"/>
</dbReference>
<evidence type="ECO:0000256" key="14">
    <source>
        <dbReference type="ARBA" id="ARBA00022840"/>
    </source>
</evidence>
<keyword evidence="14" id="KW-0067">ATP-binding</keyword>
<dbReference type="eggNOG" id="COG2087">
    <property type="taxonomic scope" value="Bacteria"/>
</dbReference>
<gene>
    <name evidence="20" type="ordered locus">Sta7437_1864</name>
</gene>
<feature type="binding site" evidence="19">
    <location>
        <begin position="16"/>
        <end position="23"/>
    </location>
    <ligand>
        <name>GTP</name>
        <dbReference type="ChEBI" id="CHEBI:37565"/>
    </ligand>
</feature>
<evidence type="ECO:0000256" key="6">
    <source>
        <dbReference type="ARBA" id="ARBA00005159"/>
    </source>
</evidence>
<evidence type="ECO:0000256" key="11">
    <source>
        <dbReference type="ARBA" id="ARBA00022679"/>
    </source>
</evidence>
<dbReference type="Gene3D" id="3.40.50.300">
    <property type="entry name" value="P-loop containing nucleotide triphosphate hydrolases"/>
    <property type="match status" value="1"/>
</dbReference>
<evidence type="ECO:0000256" key="15">
    <source>
        <dbReference type="ARBA" id="ARBA00023134"/>
    </source>
</evidence>
<feature type="active site" description="GMP-histidine intermediate" evidence="18">
    <location>
        <position position="59"/>
    </location>
</feature>
<name>K9XS38_STAC7</name>
<dbReference type="InterPro" id="IPR027417">
    <property type="entry name" value="P-loop_NTPase"/>
</dbReference>
<evidence type="ECO:0000256" key="7">
    <source>
        <dbReference type="ARBA" id="ARBA00007490"/>
    </source>
</evidence>
<keyword evidence="13" id="KW-0418">Kinase</keyword>
<dbReference type="CDD" id="cd00544">
    <property type="entry name" value="CobU"/>
    <property type="match status" value="1"/>
</dbReference>
<dbReference type="InterPro" id="IPR003203">
    <property type="entry name" value="CobU/CobP"/>
</dbReference>
<dbReference type="EC" id="2.7.7.62" evidence="9"/>
<dbReference type="NCBIfam" id="NF004469">
    <property type="entry name" value="PRK05800.1"/>
    <property type="match status" value="1"/>
</dbReference>
<dbReference type="GO" id="GO:0008820">
    <property type="term" value="F:cobinamide phosphate guanylyltransferase activity"/>
    <property type="evidence" value="ECO:0007669"/>
    <property type="project" value="UniProtKB-EC"/>
</dbReference>
<evidence type="ECO:0000256" key="5">
    <source>
        <dbReference type="ARBA" id="ARBA00004692"/>
    </source>
</evidence>
<feature type="binding site" evidence="19">
    <location>
        <position position="92"/>
    </location>
    <ligand>
        <name>GTP</name>
        <dbReference type="ChEBI" id="CHEBI:37565"/>
    </ligand>
</feature>
<dbReference type="EC" id="2.7.1.156" evidence="8"/>
<evidence type="ECO:0000256" key="10">
    <source>
        <dbReference type="ARBA" id="ARBA00022573"/>
    </source>
</evidence>
<sequence>MNSIQADSKQVILVTGASRSGKSEWAEILAQKTNQSVVYIATAIVDSTDPEWQARIIKHQSRRPQQWQTLVVTKDLVTVINNALASECLLIDSLGTWVANLLDLDASIWSEITHNLINSLNTTAAEIILVGEETGWGVVPAYQSGRIFRDRLSDLLRQIGGIADCVYLVVGGHILNLSQLGQPLKQYEG</sequence>
<dbReference type="RefSeq" id="WP_015193091.1">
    <property type="nucleotide sequence ID" value="NC_019748.1"/>
</dbReference>